<comment type="caution">
    <text evidence="1">The sequence shown here is derived from an EMBL/GenBank/DDBJ whole genome shotgun (WGS) entry which is preliminary data.</text>
</comment>
<reference evidence="2" key="1">
    <citation type="journal article" date="2019" name="Int. J. Syst. Evol. Microbiol.">
        <title>The Global Catalogue of Microorganisms (GCM) 10K type strain sequencing project: providing services to taxonomists for standard genome sequencing and annotation.</title>
        <authorList>
            <consortium name="The Broad Institute Genomics Platform"/>
            <consortium name="The Broad Institute Genome Sequencing Center for Infectious Disease"/>
            <person name="Wu L."/>
            <person name="Ma J."/>
        </authorList>
    </citation>
    <scope>NUCLEOTIDE SEQUENCE [LARGE SCALE GENOMIC DNA]</scope>
    <source>
        <strain evidence="2">CGMCC 1.15399</strain>
    </source>
</reference>
<keyword evidence="2" id="KW-1185">Reference proteome</keyword>
<dbReference type="Pfam" id="PF02575">
    <property type="entry name" value="YbaB_DNA_bd"/>
    <property type="match status" value="1"/>
</dbReference>
<dbReference type="Proteomes" id="UP001597097">
    <property type="component" value="Unassembled WGS sequence"/>
</dbReference>
<dbReference type="RefSeq" id="WP_219528772.1">
    <property type="nucleotide sequence ID" value="NZ_JAHKRM010000005.1"/>
</dbReference>
<organism evidence="1 2">
    <name type="scientific">Nonomuraea guangzhouensis</name>
    <dbReference type="NCBI Taxonomy" id="1291555"/>
    <lineage>
        <taxon>Bacteria</taxon>
        <taxon>Bacillati</taxon>
        <taxon>Actinomycetota</taxon>
        <taxon>Actinomycetes</taxon>
        <taxon>Streptosporangiales</taxon>
        <taxon>Streptosporangiaceae</taxon>
        <taxon>Nonomuraea</taxon>
    </lineage>
</organism>
<evidence type="ECO:0000313" key="1">
    <source>
        <dbReference type="EMBL" id="MFD1537301.1"/>
    </source>
</evidence>
<dbReference type="InterPro" id="IPR004401">
    <property type="entry name" value="YbaB/EbfC"/>
</dbReference>
<gene>
    <name evidence="1" type="ORF">ACFSJ0_09665</name>
</gene>
<evidence type="ECO:0000313" key="2">
    <source>
        <dbReference type="Proteomes" id="UP001597097"/>
    </source>
</evidence>
<dbReference type="EMBL" id="JBHUCM010000008">
    <property type="protein sequence ID" value="MFD1537301.1"/>
    <property type="molecule type" value="Genomic_DNA"/>
</dbReference>
<accession>A0ABW4G4U4</accession>
<proteinExistence type="predicted"/>
<protein>
    <submittedName>
        <fullName evidence="1">YbaB/EbfC family nucleoid-associated protein</fullName>
    </submittedName>
</protein>
<sequence>MTTPDEGIPIVDAEINRLLAEFQAETRPLEALQENLNSLRGRGAAANGEVEVEVLPSGALSGLKINPRALRLGSEALAEAVLAAANDAATDAARQMSEMMMGGLSPFAEEARRFSREQG</sequence>
<name>A0ABW4G4U4_9ACTN</name>